<dbReference type="PANTHER" id="PTHR43798:SF33">
    <property type="entry name" value="HYDROLASE, PUTATIVE (AFU_ORTHOLOGUE AFUA_2G14860)-RELATED"/>
    <property type="match status" value="1"/>
</dbReference>
<dbReference type="Gene3D" id="3.40.50.1820">
    <property type="entry name" value="alpha/beta hydrolase"/>
    <property type="match status" value="1"/>
</dbReference>
<dbReference type="InterPro" id="IPR029058">
    <property type="entry name" value="AB_hydrolase_fold"/>
</dbReference>
<proteinExistence type="predicted"/>
<dbReference type="PANTHER" id="PTHR43798">
    <property type="entry name" value="MONOACYLGLYCEROL LIPASE"/>
    <property type="match status" value="1"/>
</dbReference>
<keyword evidence="2" id="KW-0808">Transferase</keyword>
<evidence type="ECO:0000259" key="1">
    <source>
        <dbReference type="Pfam" id="PF12697"/>
    </source>
</evidence>
<keyword evidence="2" id="KW-0378">Hydrolase</keyword>
<dbReference type="InterPro" id="IPR000073">
    <property type="entry name" value="AB_hydrolase_1"/>
</dbReference>
<sequence length="318" mass="34769">MSRNRRLLFGSLGVLGALALITAYALRDPSPIGYFTSGEAQDRFLAAYDDAMDDLPAPDRTLDVRTSYGIVRVYHFAGAAPDEDPLVLLPGRASASPIWADNLPSLLRLRSAYTVDLLGEPGYSVQQRPITTPADHARWLHEVLEVLPEPRVHLVGWSIGGWTAANLAVHEPTKVASVSLFDPVVVFGNLSAQAVLRSVPASVKWFPKSWRDGFARWTANDAPVEDEPVARMIEQGMQSYVIKLSAPSRPSDGQLRNLRIPTLVIFGGESRMHDPDAGAENARRLLPNSTVKVYDDASHAVNAEYPDRLAADLKTLLA</sequence>
<protein>
    <submittedName>
        <fullName evidence="2">Putative hydrolase or acyltransferase of alpha/beta superfamily</fullName>
    </submittedName>
</protein>
<evidence type="ECO:0000313" key="3">
    <source>
        <dbReference type="Proteomes" id="UP000021053"/>
    </source>
</evidence>
<dbReference type="Proteomes" id="UP000021053">
    <property type="component" value="Unassembled WGS sequence"/>
</dbReference>
<dbReference type="RefSeq" id="WP_035849162.1">
    <property type="nucleotide sequence ID" value="NZ_KK073874.1"/>
</dbReference>
<accession>A0A011AE71</accession>
<evidence type="ECO:0000313" key="2">
    <source>
        <dbReference type="EMBL" id="EXG80326.1"/>
    </source>
</evidence>
<feature type="domain" description="AB hydrolase-1" evidence="1">
    <location>
        <begin position="86"/>
        <end position="311"/>
    </location>
</feature>
<comment type="caution">
    <text evidence="2">The sequence shown here is derived from an EMBL/GenBank/DDBJ whole genome shotgun (WGS) entry which is preliminary data.</text>
</comment>
<dbReference type="AlphaFoldDB" id="A0A011AE71"/>
<dbReference type="InterPro" id="IPR050266">
    <property type="entry name" value="AB_hydrolase_sf"/>
</dbReference>
<dbReference type="GO" id="GO:0016746">
    <property type="term" value="F:acyltransferase activity"/>
    <property type="evidence" value="ECO:0007669"/>
    <property type="project" value="UniProtKB-KW"/>
</dbReference>
<dbReference type="GO" id="GO:0016787">
    <property type="term" value="F:hydrolase activity"/>
    <property type="evidence" value="ECO:0007669"/>
    <property type="project" value="UniProtKB-KW"/>
</dbReference>
<dbReference type="PATRIC" id="fig|927661.3.peg.1371"/>
<dbReference type="EMBL" id="JFBT01000001">
    <property type="protein sequence ID" value="EXG80326.1"/>
    <property type="molecule type" value="Genomic_DNA"/>
</dbReference>
<keyword evidence="3" id="KW-1185">Reference proteome</keyword>
<dbReference type="HOGENOM" id="CLU_020336_27_3_11"/>
<dbReference type="GO" id="GO:0016020">
    <property type="term" value="C:membrane"/>
    <property type="evidence" value="ECO:0007669"/>
    <property type="project" value="TreeGrafter"/>
</dbReference>
<dbReference type="SUPFAM" id="SSF53474">
    <property type="entry name" value="alpha/beta-Hydrolases"/>
    <property type="match status" value="1"/>
</dbReference>
<gene>
    <name evidence="2" type="ORF">CryarDRAFT_1397</name>
</gene>
<keyword evidence="2" id="KW-0012">Acyltransferase</keyword>
<organism evidence="2 3">
    <name type="scientific">Cryptosporangium arvum DSM 44712</name>
    <dbReference type="NCBI Taxonomy" id="927661"/>
    <lineage>
        <taxon>Bacteria</taxon>
        <taxon>Bacillati</taxon>
        <taxon>Actinomycetota</taxon>
        <taxon>Actinomycetes</taxon>
        <taxon>Cryptosporangiales</taxon>
        <taxon>Cryptosporangiaceae</taxon>
        <taxon>Cryptosporangium</taxon>
    </lineage>
</organism>
<name>A0A011AE71_9ACTN</name>
<reference evidence="2 3" key="1">
    <citation type="submission" date="2013-07" db="EMBL/GenBank/DDBJ databases">
        <authorList>
            <consortium name="DOE Joint Genome Institute"/>
            <person name="Eisen J."/>
            <person name="Huntemann M."/>
            <person name="Han J."/>
            <person name="Chen A."/>
            <person name="Kyrpides N."/>
            <person name="Mavromatis K."/>
            <person name="Markowitz V."/>
            <person name="Palaniappan K."/>
            <person name="Ivanova N."/>
            <person name="Schaumberg A."/>
            <person name="Pati A."/>
            <person name="Liolios K."/>
            <person name="Nordberg H.P."/>
            <person name="Cantor M.N."/>
            <person name="Hua S.X."/>
            <person name="Woyke T."/>
        </authorList>
    </citation>
    <scope>NUCLEOTIDE SEQUENCE [LARGE SCALE GENOMIC DNA]</scope>
    <source>
        <strain evidence="2 3">DSM 44712</strain>
    </source>
</reference>
<dbReference type="OrthoDB" id="5513277at2"/>
<dbReference type="Pfam" id="PF12697">
    <property type="entry name" value="Abhydrolase_6"/>
    <property type="match status" value="1"/>
</dbReference>